<evidence type="ECO:0000256" key="6">
    <source>
        <dbReference type="ARBA" id="ARBA00023136"/>
    </source>
</evidence>
<dbReference type="PANTHER" id="PTHR42718">
    <property type="entry name" value="MAJOR FACILITATOR SUPERFAMILY MULTIDRUG TRANSPORTER MFSC"/>
    <property type="match status" value="1"/>
</dbReference>
<dbReference type="PANTHER" id="PTHR42718:SF47">
    <property type="entry name" value="METHYL VIOLOGEN RESISTANCE PROTEIN SMVA"/>
    <property type="match status" value="1"/>
</dbReference>
<dbReference type="InterPro" id="IPR011701">
    <property type="entry name" value="MFS"/>
</dbReference>
<evidence type="ECO:0000256" key="1">
    <source>
        <dbReference type="ARBA" id="ARBA00004651"/>
    </source>
</evidence>
<name>A4X8H9_SALTO</name>
<reference evidence="10" key="1">
    <citation type="journal article" date="2007" name="Proc. Natl. Acad. Sci. U.S.A.">
        <title>Genome sequencing reveals complex secondary metabolome in the marine actinomycete Salinispora tropica.</title>
        <authorList>
            <person name="Udwary D.W."/>
            <person name="Zeigler L."/>
            <person name="Asolkar R.N."/>
            <person name="Singan V."/>
            <person name="Lapidus A."/>
            <person name="Fenical W."/>
            <person name="Jensen P.R."/>
            <person name="Moore B.S."/>
        </authorList>
    </citation>
    <scope>NUCLEOTIDE SEQUENCE [LARGE SCALE GENOMIC DNA]</scope>
    <source>
        <strain evidence="10">ATCC BAA-916 / DSM 44818 / CNB-440</strain>
    </source>
</reference>
<evidence type="ECO:0000256" key="4">
    <source>
        <dbReference type="ARBA" id="ARBA00022692"/>
    </source>
</evidence>
<dbReference type="Pfam" id="PF07690">
    <property type="entry name" value="MFS_1"/>
    <property type="match status" value="1"/>
</dbReference>
<dbReference type="PROSITE" id="PS50850">
    <property type="entry name" value="MFS"/>
    <property type="match status" value="1"/>
</dbReference>
<keyword evidence="3" id="KW-1003">Cell membrane</keyword>
<feature type="transmembrane region" description="Helical" evidence="7">
    <location>
        <begin position="12"/>
        <end position="36"/>
    </location>
</feature>
<keyword evidence="2" id="KW-0813">Transport</keyword>
<keyword evidence="6 7" id="KW-0472">Membrane</keyword>
<feature type="transmembrane region" description="Helical" evidence="7">
    <location>
        <begin position="227"/>
        <end position="247"/>
    </location>
</feature>
<feature type="transmembrane region" description="Helical" evidence="7">
    <location>
        <begin position="48"/>
        <end position="69"/>
    </location>
</feature>
<feature type="domain" description="Major facilitator superfamily (MFS) profile" evidence="8">
    <location>
        <begin position="15"/>
        <end position="481"/>
    </location>
</feature>
<keyword evidence="4 7" id="KW-0812">Transmembrane</keyword>
<evidence type="ECO:0000313" key="10">
    <source>
        <dbReference type="Proteomes" id="UP000000235"/>
    </source>
</evidence>
<organism evidence="9 10">
    <name type="scientific">Salinispora tropica (strain ATCC BAA-916 / DSM 44818 / JCM 13857 / NBRC 105044 / CNB-440)</name>
    <dbReference type="NCBI Taxonomy" id="369723"/>
    <lineage>
        <taxon>Bacteria</taxon>
        <taxon>Bacillati</taxon>
        <taxon>Actinomycetota</taxon>
        <taxon>Actinomycetes</taxon>
        <taxon>Micromonosporales</taxon>
        <taxon>Micromonosporaceae</taxon>
        <taxon>Salinispora</taxon>
    </lineage>
</organism>
<dbReference type="HOGENOM" id="CLU_000960_28_2_11"/>
<accession>A4X8H9</accession>
<dbReference type="PATRIC" id="fig|369723.5.peg.2816"/>
<dbReference type="CDD" id="cd17321">
    <property type="entry name" value="MFS_MMR_MDR_like"/>
    <property type="match status" value="1"/>
</dbReference>
<dbReference type="InterPro" id="IPR036259">
    <property type="entry name" value="MFS_trans_sf"/>
</dbReference>
<evidence type="ECO:0000256" key="5">
    <source>
        <dbReference type="ARBA" id="ARBA00022989"/>
    </source>
</evidence>
<dbReference type="STRING" id="369723.Strop_2735"/>
<feature type="transmembrane region" description="Helical" evidence="7">
    <location>
        <begin position="358"/>
        <end position="384"/>
    </location>
</feature>
<keyword evidence="10" id="KW-1185">Reference proteome</keyword>
<feature type="transmembrane region" description="Helical" evidence="7">
    <location>
        <begin position="333"/>
        <end position="352"/>
    </location>
</feature>
<feature type="transmembrane region" description="Helical" evidence="7">
    <location>
        <begin position="106"/>
        <end position="127"/>
    </location>
</feature>
<dbReference type="Gene3D" id="1.20.1720.10">
    <property type="entry name" value="Multidrug resistance protein D"/>
    <property type="match status" value="1"/>
</dbReference>
<evidence type="ECO:0000256" key="2">
    <source>
        <dbReference type="ARBA" id="ARBA00022448"/>
    </source>
</evidence>
<dbReference type="SUPFAM" id="SSF103473">
    <property type="entry name" value="MFS general substrate transporter"/>
    <property type="match status" value="1"/>
</dbReference>
<evidence type="ECO:0000256" key="3">
    <source>
        <dbReference type="ARBA" id="ARBA00022475"/>
    </source>
</evidence>
<feature type="transmembrane region" description="Helical" evidence="7">
    <location>
        <begin position="165"/>
        <end position="189"/>
    </location>
</feature>
<dbReference type="Gene3D" id="1.20.1250.20">
    <property type="entry name" value="MFS general substrate transporter like domains"/>
    <property type="match status" value="1"/>
</dbReference>
<dbReference type="eggNOG" id="COG0477">
    <property type="taxonomic scope" value="Bacteria"/>
</dbReference>
<feature type="transmembrane region" description="Helical" evidence="7">
    <location>
        <begin position="139"/>
        <end position="159"/>
    </location>
</feature>
<gene>
    <name evidence="9" type="ordered locus">Strop_2735</name>
</gene>
<dbReference type="EMBL" id="CP000667">
    <property type="protein sequence ID" value="ABP55179.1"/>
    <property type="molecule type" value="Genomic_DNA"/>
</dbReference>
<protein>
    <submittedName>
        <fullName evidence="9">Major facilitator superfamily MFS_1</fullName>
    </submittedName>
</protein>
<feature type="transmembrane region" description="Helical" evidence="7">
    <location>
        <begin position="268"/>
        <end position="292"/>
    </location>
</feature>
<dbReference type="InterPro" id="IPR020846">
    <property type="entry name" value="MFS_dom"/>
</dbReference>
<feature type="transmembrane region" description="Helical" evidence="7">
    <location>
        <begin position="201"/>
        <end position="221"/>
    </location>
</feature>
<evidence type="ECO:0000256" key="7">
    <source>
        <dbReference type="SAM" id="Phobius"/>
    </source>
</evidence>
<dbReference type="Proteomes" id="UP000000235">
    <property type="component" value="Chromosome"/>
</dbReference>
<comment type="subcellular location">
    <subcellularLocation>
        <location evidence="1">Cell membrane</location>
        <topology evidence="1">Multi-pass membrane protein</topology>
    </subcellularLocation>
</comment>
<proteinExistence type="predicted"/>
<evidence type="ECO:0000259" key="8">
    <source>
        <dbReference type="PROSITE" id="PS50850"/>
    </source>
</evidence>
<feature type="transmembrane region" description="Helical" evidence="7">
    <location>
        <begin position="81"/>
        <end position="100"/>
    </location>
</feature>
<dbReference type="GO" id="GO:0005886">
    <property type="term" value="C:plasma membrane"/>
    <property type="evidence" value="ECO:0007669"/>
    <property type="project" value="UniProtKB-SubCell"/>
</dbReference>
<keyword evidence="5 7" id="KW-1133">Transmembrane helix</keyword>
<feature type="transmembrane region" description="Helical" evidence="7">
    <location>
        <begin position="405"/>
        <end position="422"/>
    </location>
</feature>
<evidence type="ECO:0000313" key="9">
    <source>
        <dbReference type="EMBL" id="ABP55179.1"/>
    </source>
</evidence>
<sequence>MDIDESRASRREWVGLAVLALPTLLLALDLNVLYLALPRLSADLAPDAAQLLWIMDSYGFMIAGFLVTMGTLGDRIGRRRLLMIGAAAFGLASIVAAYSNSAEMLIGTRALLGVAGATLMPSTLSLISNMFRDPQQRTVAIGIWMSCFMIGSILGPLIGGALLESFWWGSVFLLAVPVMAVLLIAAPVVLPEYRNPDAGRLDLVSVVLSLVTVLPVVWGLKELATDGFGVAPLLAMMVGLVVGAAFVRRQRRLAHPLLEVRLFANRTVSAALLIMLVGGITIGGIALLFAQYAQLVAGLPPLRAGLWMVPYAIAMLVGSTLAPLLVRRVAPGYVVAGGMTTAAVGYSLIVLVGSAGGLGLAVLGLVLVYLGFGPGAVLGTDLIIGAAPPQRAGSASSISETSTELGVALGVALLGSIGTVVYRSAVADAIPVGLPGDAGEAAAESLAGATVVADQLPAQTGAALLEAARVAFTSGFNAAGG</sequence>
<dbReference type="KEGG" id="stp:Strop_2735"/>
<dbReference type="GO" id="GO:0022857">
    <property type="term" value="F:transmembrane transporter activity"/>
    <property type="evidence" value="ECO:0007669"/>
    <property type="project" value="InterPro"/>
</dbReference>
<dbReference type="AlphaFoldDB" id="A4X8H9"/>
<feature type="transmembrane region" description="Helical" evidence="7">
    <location>
        <begin position="304"/>
        <end position="326"/>
    </location>
</feature>